<comment type="caution">
    <text evidence="1">The sequence shown here is derived from an EMBL/GenBank/DDBJ whole genome shotgun (WGS) entry which is preliminary data.</text>
</comment>
<organism evidence="1 2">
    <name type="scientific">Cytobacillus purgationiresistens</name>
    <dbReference type="NCBI Taxonomy" id="863449"/>
    <lineage>
        <taxon>Bacteria</taxon>
        <taxon>Bacillati</taxon>
        <taxon>Bacillota</taxon>
        <taxon>Bacilli</taxon>
        <taxon>Bacillales</taxon>
        <taxon>Bacillaceae</taxon>
        <taxon>Cytobacillus</taxon>
    </lineage>
</organism>
<dbReference type="Proteomes" id="UP001238088">
    <property type="component" value="Unassembled WGS sequence"/>
</dbReference>
<evidence type="ECO:0000313" key="2">
    <source>
        <dbReference type="Proteomes" id="UP001238088"/>
    </source>
</evidence>
<name>A0ABU0AR94_9BACI</name>
<proteinExistence type="predicted"/>
<gene>
    <name evidence="1" type="ORF">J2S17_005487</name>
</gene>
<dbReference type="RefSeq" id="WP_307479812.1">
    <property type="nucleotide sequence ID" value="NZ_JAUSUB010000043.1"/>
</dbReference>
<accession>A0ABU0AR94</accession>
<dbReference type="EMBL" id="JAUSUB010000043">
    <property type="protein sequence ID" value="MDQ0273555.1"/>
    <property type="molecule type" value="Genomic_DNA"/>
</dbReference>
<sequence>MPYEFNPEVTLLLVNHSGEKVRMEYTEQSWKMPKIGLRPPYYAHPEYEANYPIV</sequence>
<protein>
    <submittedName>
        <fullName evidence="1">Uncharacterized protein</fullName>
    </submittedName>
</protein>
<keyword evidence="2" id="KW-1185">Reference proteome</keyword>
<evidence type="ECO:0000313" key="1">
    <source>
        <dbReference type="EMBL" id="MDQ0273555.1"/>
    </source>
</evidence>
<reference evidence="1 2" key="1">
    <citation type="submission" date="2023-07" db="EMBL/GenBank/DDBJ databases">
        <title>Genomic Encyclopedia of Type Strains, Phase IV (KMG-IV): sequencing the most valuable type-strain genomes for metagenomic binning, comparative biology and taxonomic classification.</title>
        <authorList>
            <person name="Goeker M."/>
        </authorList>
    </citation>
    <scope>NUCLEOTIDE SEQUENCE [LARGE SCALE GENOMIC DNA]</scope>
    <source>
        <strain evidence="1 2">DSM 23494</strain>
    </source>
</reference>